<feature type="region of interest" description="Disordered" evidence="1">
    <location>
        <begin position="60"/>
        <end position="110"/>
    </location>
</feature>
<keyword evidence="2" id="KW-0812">Transmembrane</keyword>
<name>A0A7J6MS98_PERCH</name>
<organism evidence="3 4">
    <name type="scientific">Perkinsus chesapeaki</name>
    <name type="common">Clam parasite</name>
    <name type="synonym">Perkinsus andrewsi</name>
    <dbReference type="NCBI Taxonomy" id="330153"/>
    <lineage>
        <taxon>Eukaryota</taxon>
        <taxon>Sar</taxon>
        <taxon>Alveolata</taxon>
        <taxon>Perkinsozoa</taxon>
        <taxon>Perkinsea</taxon>
        <taxon>Perkinsida</taxon>
        <taxon>Perkinsidae</taxon>
        <taxon>Perkinsus</taxon>
    </lineage>
</organism>
<accession>A0A7J6MS98</accession>
<dbReference type="AlphaFoldDB" id="A0A7J6MS98"/>
<feature type="transmembrane region" description="Helical" evidence="2">
    <location>
        <begin position="34"/>
        <end position="52"/>
    </location>
</feature>
<evidence type="ECO:0000256" key="2">
    <source>
        <dbReference type="SAM" id="Phobius"/>
    </source>
</evidence>
<protein>
    <submittedName>
        <fullName evidence="3">Uncharacterized protein</fullName>
    </submittedName>
</protein>
<feature type="compositionally biased region" description="Low complexity" evidence="1">
    <location>
        <begin position="76"/>
        <end position="86"/>
    </location>
</feature>
<evidence type="ECO:0000313" key="4">
    <source>
        <dbReference type="Proteomes" id="UP000591131"/>
    </source>
</evidence>
<sequence length="110" mass="12280">MSENVTIVKSGLPYIFPKQLIDLTGIDHLDEADWVDYAILTIGFIALIWWLTTRMPMIRVESGPDDDDTKEDEGNHNNNASNAAAAGDDDDDVTHDDKTSKKTKDTKKTQ</sequence>
<proteinExistence type="predicted"/>
<dbReference type="Proteomes" id="UP000591131">
    <property type="component" value="Unassembled WGS sequence"/>
</dbReference>
<evidence type="ECO:0000256" key="1">
    <source>
        <dbReference type="SAM" id="MobiDB-lite"/>
    </source>
</evidence>
<evidence type="ECO:0000313" key="3">
    <source>
        <dbReference type="EMBL" id="KAF4674452.1"/>
    </source>
</evidence>
<comment type="caution">
    <text evidence="3">The sequence shown here is derived from an EMBL/GenBank/DDBJ whole genome shotgun (WGS) entry which is preliminary data.</text>
</comment>
<dbReference type="EMBL" id="JAAPAO010000063">
    <property type="protein sequence ID" value="KAF4674452.1"/>
    <property type="molecule type" value="Genomic_DNA"/>
</dbReference>
<reference evidence="3 4" key="1">
    <citation type="submission" date="2020-04" db="EMBL/GenBank/DDBJ databases">
        <title>Perkinsus chesapeaki whole genome sequence.</title>
        <authorList>
            <person name="Bogema D.R."/>
        </authorList>
    </citation>
    <scope>NUCLEOTIDE SEQUENCE [LARGE SCALE GENOMIC DNA]</scope>
    <source>
        <strain evidence="3">ATCC PRA-425</strain>
    </source>
</reference>
<keyword evidence="4" id="KW-1185">Reference proteome</keyword>
<keyword evidence="2" id="KW-0472">Membrane</keyword>
<dbReference type="OrthoDB" id="421604at2759"/>
<keyword evidence="2" id="KW-1133">Transmembrane helix</keyword>
<feature type="compositionally biased region" description="Basic and acidic residues" evidence="1">
    <location>
        <begin position="95"/>
        <end position="110"/>
    </location>
</feature>
<gene>
    <name evidence="3" type="ORF">FOL47_009237</name>
</gene>